<keyword evidence="1" id="KW-0378">Hydrolase</keyword>
<dbReference type="Pfam" id="PF13639">
    <property type="entry name" value="zf-RING_2"/>
    <property type="match status" value="1"/>
</dbReference>
<evidence type="ECO:0000313" key="6">
    <source>
        <dbReference type="EMBL" id="GMH50239.1"/>
    </source>
</evidence>
<dbReference type="PROSITE" id="PS50089">
    <property type="entry name" value="ZF_RING_2"/>
    <property type="match status" value="1"/>
</dbReference>
<evidence type="ECO:0000256" key="3">
    <source>
        <dbReference type="SAM" id="MobiDB-lite"/>
    </source>
</evidence>
<dbReference type="Gene3D" id="3.40.50.300">
    <property type="entry name" value="P-loop containing nucleotide triphosphate hydrolases"/>
    <property type="match status" value="1"/>
</dbReference>
<dbReference type="GO" id="GO:0008270">
    <property type="term" value="F:zinc ion binding"/>
    <property type="evidence" value="ECO:0007669"/>
    <property type="project" value="UniProtKB-KW"/>
</dbReference>
<dbReference type="CDD" id="cd16448">
    <property type="entry name" value="RING-H2"/>
    <property type="match status" value="1"/>
</dbReference>
<evidence type="ECO:0000259" key="4">
    <source>
        <dbReference type="PROSITE" id="PS50089"/>
    </source>
</evidence>
<feature type="region of interest" description="Disordered" evidence="3">
    <location>
        <begin position="232"/>
        <end position="259"/>
    </location>
</feature>
<dbReference type="SUPFAM" id="SSF57850">
    <property type="entry name" value="RING/U-box"/>
    <property type="match status" value="1"/>
</dbReference>
<dbReference type="InterPro" id="IPR001650">
    <property type="entry name" value="Helicase_C-like"/>
</dbReference>
<dbReference type="Proteomes" id="UP001165082">
    <property type="component" value="Unassembled WGS sequence"/>
</dbReference>
<protein>
    <submittedName>
        <fullName evidence="6">Uncharacterized protein</fullName>
    </submittedName>
</protein>
<dbReference type="Gene3D" id="3.30.40.10">
    <property type="entry name" value="Zinc/RING finger domain, C3HC4 (zinc finger)"/>
    <property type="match status" value="2"/>
</dbReference>
<dbReference type="Pfam" id="PF00271">
    <property type="entry name" value="Helicase_C"/>
    <property type="match status" value="1"/>
</dbReference>
<accession>A0A9W7DNI8</accession>
<keyword evidence="2" id="KW-0862">Zinc</keyword>
<gene>
    <name evidence="6" type="ORF">TrRE_jg7532</name>
</gene>
<dbReference type="InterPro" id="IPR052583">
    <property type="entry name" value="ATP-helicase/E3_Ub-Ligase"/>
</dbReference>
<dbReference type="InterPro" id="IPR000330">
    <property type="entry name" value="SNF2_N"/>
</dbReference>
<keyword evidence="2" id="KW-0863">Zinc-finger</keyword>
<feature type="region of interest" description="Disordered" evidence="3">
    <location>
        <begin position="821"/>
        <end position="848"/>
    </location>
</feature>
<dbReference type="CDD" id="cd18793">
    <property type="entry name" value="SF2_C_SNF"/>
    <property type="match status" value="1"/>
</dbReference>
<feature type="domain" description="Helicase C-terminal" evidence="5">
    <location>
        <begin position="1243"/>
        <end position="1395"/>
    </location>
</feature>
<dbReference type="Pfam" id="PF00176">
    <property type="entry name" value="SNF2-rel_dom"/>
    <property type="match status" value="1"/>
</dbReference>
<name>A0A9W7DNI8_9STRA</name>
<feature type="compositionally biased region" description="Basic and acidic residues" evidence="3">
    <location>
        <begin position="836"/>
        <end position="848"/>
    </location>
</feature>
<dbReference type="OrthoDB" id="46533at2759"/>
<dbReference type="PANTHER" id="PTHR45865">
    <property type="entry name" value="E3 UBIQUITIN-PROTEIN LIGASE SHPRH FAMILY MEMBER"/>
    <property type="match status" value="1"/>
</dbReference>
<evidence type="ECO:0000259" key="5">
    <source>
        <dbReference type="PROSITE" id="PS51194"/>
    </source>
</evidence>
<dbReference type="InterPro" id="IPR027417">
    <property type="entry name" value="P-loop_NTPase"/>
</dbReference>
<evidence type="ECO:0000313" key="7">
    <source>
        <dbReference type="Proteomes" id="UP001165082"/>
    </source>
</evidence>
<keyword evidence="7" id="KW-1185">Reference proteome</keyword>
<dbReference type="InterPro" id="IPR011011">
    <property type="entry name" value="Znf_FYVE_PHD"/>
</dbReference>
<dbReference type="SMART" id="SM00184">
    <property type="entry name" value="RING"/>
    <property type="match status" value="1"/>
</dbReference>
<dbReference type="GO" id="GO:0016787">
    <property type="term" value="F:hydrolase activity"/>
    <property type="evidence" value="ECO:0007669"/>
    <property type="project" value="UniProtKB-KW"/>
</dbReference>
<reference evidence="6" key="1">
    <citation type="submission" date="2022-07" db="EMBL/GenBank/DDBJ databases">
        <title>Genome analysis of Parmales, a sister group of diatoms, reveals the evolutionary specialization of diatoms from phago-mixotrophs to photoautotrophs.</title>
        <authorList>
            <person name="Ban H."/>
            <person name="Sato S."/>
            <person name="Yoshikawa S."/>
            <person name="Kazumasa Y."/>
            <person name="Nakamura Y."/>
            <person name="Ichinomiya M."/>
            <person name="Saitoh K."/>
            <person name="Sato N."/>
            <person name="Blanc-Mathieu R."/>
            <person name="Endo H."/>
            <person name="Kuwata A."/>
            <person name="Ogata H."/>
        </authorList>
    </citation>
    <scope>NUCLEOTIDE SEQUENCE</scope>
</reference>
<dbReference type="InterPro" id="IPR014001">
    <property type="entry name" value="Helicase_ATP-bd"/>
</dbReference>
<dbReference type="EMBL" id="BRXZ01005794">
    <property type="protein sequence ID" value="GMH50239.1"/>
    <property type="molecule type" value="Genomic_DNA"/>
</dbReference>
<sequence>MLPVASLPLPEPPHPPEFLSAIHTNVQSGAILHNTATNTISVLPAIYDASLTSSTFGKTVKERISFLELLSFVYPEKSTLRDCANVSSQKSDPSLRARDFYKIIDNVSINRIIDSTAPNPDGQYTDTDFKSPTSLRPELRWYQKKTVQWMLAREKGGLRSSSWRLLWLSLAPGLVYNPFFHIAVRSFEDAEKYLPQELARSDKQEVKGGLLAEQMGMGKTVEVLALITANPRDMSGTQPPAAPIKAKEEEEEEEEKEDGNRVCLCGSHKKGGVYKDWVKCRSCGQSFHLVCLEGTLSSPSPSLGKYCDPLTQCHICIAQATSGGDSKIRSKSTLIVTPRPLTSQWFEEIKRHTTGLSVAIYEGVKEIKASKDAQTARMLLSNPLKLGQHDIVLTTFETLKEDLNHSNFNPYSAASGKREGRGGKRKLYPILPSPLTSIDWWRVCIDEAQRVSTPTAKSAMMALRLHSVNKWAVTGTPVSKNRMLDIPQQSEIVHDVHLQPIERAVYTKHFNEIKPVVRSLITRLTSTSKKRFKGKDVEPTSVANLIARLRACCSHPTVGAHGIARGRRGGGEKKKKKSGEDSSEKARPAGPMTMLQIANKLVEDDKEQCREDQTTAVFHLNATASYYRLLYIFRSDPKPYHRAKKGSSRSTIFDADEYVDPPPLSPDSLRLLRDKCISSYESVLLLQSANSSLFKYDTLQRIHALHNLARALREGGLPRNGAREAELEKLELAYMGQRVMEWQATKKKLKEDEMMEYKEEIEKLHALDPDATSPWWLTALELIKDLTSKSNKLDEVLLPFVENSLAEMLVNHQGGAYLEQLNSESNPAPTRKNKRQRDVSNKRTEDMSALGHHDNLNFRFKDLDSLLNELTAYTTNFSVVERYQGLDSSKEFGLVNALSQHPSAAEIMKNGNCRVCRREARKTGSECDHCGILAVLDKKKGDMLDRSFTCIINAVHRFVASLANGHGVASAKGTSDNPVYPFADLDSIPELELLDELATKFDDVRELGMVALEQMINHHKSHQNLLGGLDELKECVTTARLRLVGEFAASDSLVEDGMSLQAKISNHEMQHKAALASLEDSKRHLSYLLTLETNEERGGDDGGGTAGGDVKETCMICLEEFEEECALLPCGHKFHPPCLDRWIKDGKGQGRDGIVECVLRCPRKGLRKEVLFSSTRAAAEEAQEKAAAAAAAATKATVGVVPEDLDPSRSLSPSPTPFEPFARAPLLPANVIGARNFGSKISKLVEILLKVRDSGEKALVMSLYDDTINIVNEALKVNGIRFNHNSGSTRFGDCIDKWRRDSSTALVFNIRQGAEGLTLVEAAHVFIVDPLVDSWLDSQAVARIHRIGQTKATKVHRFIVKQTVEEYIHAERIERGVALESGEIDQDDIKGAEVIKGGGDSGFSIDELRKMFGMI</sequence>
<feature type="region of interest" description="Disordered" evidence="3">
    <location>
        <begin position="560"/>
        <end position="590"/>
    </location>
</feature>
<feature type="domain" description="RING-type" evidence="4">
    <location>
        <begin position="1114"/>
        <end position="1162"/>
    </location>
</feature>
<dbReference type="SUPFAM" id="SSF52540">
    <property type="entry name" value="P-loop containing nucleoside triphosphate hydrolases"/>
    <property type="match status" value="2"/>
</dbReference>
<evidence type="ECO:0000256" key="2">
    <source>
        <dbReference type="PROSITE-ProRule" id="PRU00175"/>
    </source>
</evidence>
<organism evidence="6 7">
    <name type="scientific">Triparma retinervis</name>
    <dbReference type="NCBI Taxonomy" id="2557542"/>
    <lineage>
        <taxon>Eukaryota</taxon>
        <taxon>Sar</taxon>
        <taxon>Stramenopiles</taxon>
        <taxon>Ochrophyta</taxon>
        <taxon>Bolidophyceae</taxon>
        <taxon>Parmales</taxon>
        <taxon>Triparmaceae</taxon>
        <taxon>Triparma</taxon>
    </lineage>
</organism>
<dbReference type="PANTHER" id="PTHR45865:SF1">
    <property type="entry name" value="E3 UBIQUITIN-PROTEIN LIGASE SHPRH"/>
    <property type="match status" value="1"/>
</dbReference>
<keyword evidence="2" id="KW-0479">Metal-binding</keyword>
<feature type="compositionally biased region" description="Basic and acidic residues" evidence="3">
    <location>
        <begin position="578"/>
        <end position="587"/>
    </location>
</feature>
<dbReference type="SUPFAM" id="SSF57903">
    <property type="entry name" value="FYVE/PHD zinc finger"/>
    <property type="match status" value="1"/>
</dbReference>
<dbReference type="PROSITE" id="PS51194">
    <property type="entry name" value="HELICASE_CTER"/>
    <property type="match status" value="1"/>
</dbReference>
<dbReference type="InterPro" id="IPR001841">
    <property type="entry name" value="Znf_RING"/>
</dbReference>
<dbReference type="InterPro" id="IPR038718">
    <property type="entry name" value="SNF2-like_sf"/>
</dbReference>
<dbReference type="Gene3D" id="3.40.50.10810">
    <property type="entry name" value="Tandem AAA-ATPase domain"/>
    <property type="match status" value="1"/>
</dbReference>
<evidence type="ECO:0000256" key="1">
    <source>
        <dbReference type="ARBA" id="ARBA00022801"/>
    </source>
</evidence>
<feature type="compositionally biased region" description="Basic residues" evidence="3">
    <location>
        <begin position="564"/>
        <end position="577"/>
    </location>
</feature>
<dbReference type="SMART" id="SM00487">
    <property type="entry name" value="DEXDc"/>
    <property type="match status" value="1"/>
</dbReference>
<dbReference type="InterPro" id="IPR049730">
    <property type="entry name" value="SNF2/RAD54-like_C"/>
</dbReference>
<dbReference type="GO" id="GO:0005524">
    <property type="term" value="F:ATP binding"/>
    <property type="evidence" value="ECO:0007669"/>
    <property type="project" value="InterPro"/>
</dbReference>
<dbReference type="InterPro" id="IPR013083">
    <property type="entry name" value="Znf_RING/FYVE/PHD"/>
</dbReference>
<comment type="caution">
    <text evidence="6">The sequence shown here is derived from an EMBL/GenBank/DDBJ whole genome shotgun (WGS) entry which is preliminary data.</text>
</comment>
<proteinExistence type="predicted"/>